<keyword evidence="1" id="KW-0812">Transmembrane</keyword>
<dbReference type="Proteomes" id="UP000184609">
    <property type="component" value="Unassembled WGS sequence"/>
</dbReference>
<dbReference type="RefSeq" id="WP_073573457.1">
    <property type="nucleotide sequence ID" value="NZ_FRXN01000006.1"/>
</dbReference>
<dbReference type="STRING" id="1073327.SAMN04488108_3868"/>
<gene>
    <name evidence="2" type="ORF">SAMN04488108_3868</name>
</gene>
<keyword evidence="3" id="KW-1185">Reference proteome</keyword>
<accession>A0A1M7ZJW9</accession>
<evidence type="ECO:0000313" key="3">
    <source>
        <dbReference type="Proteomes" id="UP000184609"/>
    </source>
</evidence>
<protein>
    <submittedName>
        <fullName evidence="2">Uncharacterized protein</fullName>
    </submittedName>
</protein>
<dbReference type="EMBL" id="FRXN01000006">
    <property type="protein sequence ID" value="SHO65109.1"/>
    <property type="molecule type" value="Genomic_DNA"/>
</dbReference>
<name>A0A1M7ZJW9_9BACT</name>
<proteinExistence type="predicted"/>
<reference evidence="3" key="1">
    <citation type="submission" date="2016-12" db="EMBL/GenBank/DDBJ databases">
        <authorList>
            <person name="Varghese N."/>
            <person name="Submissions S."/>
        </authorList>
    </citation>
    <scope>NUCLEOTIDE SEQUENCE [LARGE SCALE GENOMIC DNA]</scope>
    <source>
        <strain evidence="3">DSM 25035</strain>
    </source>
</reference>
<feature type="transmembrane region" description="Helical" evidence="1">
    <location>
        <begin position="110"/>
        <end position="128"/>
    </location>
</feature>
<evidence type="ECO:0000256" key="1">
    <source>
        <dbReference type="SAM" id="Phobius"/>
    </source>
</evidence>
<keyword evidence="1" id="KW-1133">Transmembrane helix</keyword>
<dbReference type="OrthoDB" id="828089at2"/>
<organism evidence="2 3">
    <name type="scientific">Algoriphagus zhangzhouensis</name>
    <dbReference type="NCBI Taxonomy" id="1073327"/>
    <lineage>
        <taxon>Bacteria</taxon>
        <taxon>Pseudomonadati</taxon>
        <taxon>Bacteroidota</taxon>
        <taxon>Cytophagia</taxon>
        <taxon>Cytophagales</taxon>
        <taxon>Cyclobacteriaceae</taxon>
        <taxon>Algoriphagus</taxon>
    </lineage>
</organism>
<feature type="transmembrane region" description="Helical" evidence="1">
    <location>
        <begin position="54"/>
        <end position="72"/>
    </location>
</feature>
<sequence length="136" mass="15565">MNEKLDKKNDPLYKLIQEAGPEEVGSDFLSSILVQLDQKTTITSYNPIISKKSWLIFGLIFIIITVFSITQVPTESNWSDFLYIPIDLKVPTINIDFRLPALPTIFKTNIMAQSIISFIILSFAFIIIRNKLIELK</sequence>
<dbReference type="AlphaFoldDB" id="A0A1M7ZJW9"/>
<evidence type="ECO:0000313" key="2">
    <source>
        <dbReference type="EMBL" id="SHO65109.1"/>
    </source>
</evidence>
<keyword evidence="1" id="KW-0472">Membrane</keyword>